<dbReference type="SMART" id="SM00388">
    <property type="entry name" value="HisKA"/>
    <property type="match status" value="1"/>
</dbReference>
<accession>A0AB39E464</accession>
<evidence type="ECO:0000256" key="6">
    <source>
        <dbReference type="ARBA" id="ARBA00022777"/>
    </source>
</evidence>
<dbReference type="SMART" id="SM00387">
    <property type="entry name" value="HATPase_c"/>
    <property type="match status" value="1"/>
</dbReference>
<feature type="domain" description="Histidine kinase" evidence="9">
    <location>
        <begin position="7"/>
        <end position="230"/>
    </location>
</feature>
<proteinExistence type="predicted"/>
<keyword evidence="4" id="KW-0808">Transferase</keyword>
<organism evidence="10">
    <name type="scientific">Castellaniella ginsengisoli</name>
    <dbReference type="NCBI Taxonomy" id="546114"/>
    <lineage>
        <taxon>Bacteria</taxon>
        <taxon>Pseudomonadati</taxon>
        <taxon>Pseudomonadota</taxon>
        <taxon>Betaproteobacteria</taxon>
        <taxon>Burkholderiales</taxon>
        <taxon>Alcaligenaceae</taxon>
        <taxon>Castellaniella</taxon>
    </lineage>
</organism>
<dbReference type="AlphaFoldDB" id="A0AB39E464"/>
<keyword evidence="7" id="KW-0067">ATP-binding</keyword>
<evidence type="ECO:0000256" key="4">
    <source>
        <dbReference type="ARBA" id="ARBA00022679"/>
    </source>
</evidence>
<evidence type="ECO:0000313" key="10">
    <source>
        <dbReference type="EMBL" id="XDJ61627.1"/>
    </source>
</evidence>
<sequence length="237" mass="25584">MGELASTLAHELNQPLAAITSYTTGALNLLNDPDAQPGEARMTLIREALEKANTQAQRAGHVIRSVHTFTKRREPHREPVESSALIADVVQLAELQANQHFITIKTDIAPDTPPVLADQMMLGQVLLNLTRNAIESMRDMEPSRRTLHIGAGIDPLVPGNVFISVTDRGCGIPQHAREKLFSPFFSTKVDGMGMGLKICRTVVESHGGTLSYADNPGGGTIFRFSLPAAASADRVKA</sequence>
<dbReference type="CDD" id="cd00082">
    <property type="entry name" value="HisKA"/>
    <property type="match status" value="1"/>
</dbReference>
<evidence type="ECO:0000256" key="8">
    <source>
        <dbReference type="ARBA" id="ARBA00023012"/>
    </source>
</evidence>
<dbReference type="PRINTS" id="PR00344">
    <property type="entry name" value="BCTRLSENSOR"/>
</dbReference>
<protein>
    <recommendedName>
        <fullName evidence="2">histidine kinase</fullName>
        <ecNumber evidence="2">2.7.13.3</ecNumber>
    </recommendedName>
</protein>
<evidence type="ECO:0000259" key="9">
    <source>
        <dbReference type="PROSITE" id="PS50109"/>
    </source>
</evidence>
<evidence type="ECO:0000256" key="7">
    <source>
        <dbReference type="ARBA" id="ARBA00022840"/>
    </source>
</evidence>
<dbReference type="InterPro" id="IPR004358">
    <property type="entry name" value="Sig_transdc_His_kin-like_C"/>
</dbReference>
<dbReference type="Pfam" id="PF02518">
    <property type="entry name" value="HATPase_c"/>
    <property type="match status" value="1"/>
</dbReference>
<dbReference type="InterPro" id="IPR036097">
    <property type="entry name" value="HisK_dim/P_sf"/>
</dbReference>
<dbReference type="Gene3D" id="1.10.287.130">
    <property type="match status" value="1"/>
</dbReference>
<dbReference type="InterPro" id="IPR003594">
    <property type="entry name" value="HATPase_dom"/>
</dbReference>
<reference evidence="10" key="1">
    <citation type="submission" date="2024-05" db="EMBL/GenBank/DDBJ databases">
        <authorList>
            <person name="Luo Y.-C."/>
            <person name="Nicholds J."/>
            <person name="Mortimer T."/>
            <person name="Maboni G."/>
        </authorList>
    </citation>
    <scope>NUCLEOTIDE SEQUENCE</scope>
    <source>
        <strain evidence="10">145852</strain>
    </source>
</reference>
<keyword evidence="5" id="KW-0547">Nucleotide-binding</keyword>
<dbReference type="SUPFAM" id="SSF55874">
    <property type="entry name" value="ATPase domain of HSP90 chaperone/DNA topoisomerase II/histidine kinase"/>
    <property type="match status" value="1"/>
</dbReference>
<dbReference type="RefSeq" id="WP_368648708.1">
    <property type="nucleotide sequence ID" value="NZ_CP158259.1"/>
</dbReference>
<evidence type="ECO:0000256" key="2">
    <source>
        <dbReference type="ARBA" id="ARBA00012438"/>
    </source>
</evidence>
<dbReference type="Gene3D" id="3.30.565.10">
    <property type="entry name" value="Histidine kinase-like ATPase, C-terminal domain"/>
    <property type="match status" value="1"/>
</dbReference>
<keyword evidence="8" id="KW-0902">Two-component regulatory system</keyword>
<dbReference type="InterPro" id="IPR003661">
    <property type="entry name" value="HisK_dim/P_dom"/>
</dbReference>
<dbReference type="PANTHER" id="PTHR43065">
    <property type="entry name" value="SENSOR HISTIDINE KINASE"/>
    <property type="match status" value="1"/>
</dbReference>
<dbReference type="EMBL" id="CP158259">
    <property type="protein sequence ID" value="XDJ61627.1"/>
    <property type="molecule type" value="Genomic_DNA"/>
</dbReference>
<dbReference type="PROSITE" id="PS50109">
    <property type="entry name" value="HIS_KIN"/>
    <property type="match status" value="1"/>
</dbReference>
<evidence type="ECO:0000256" key="1">
    <source>
        <dbReference type="ARBA" id="ARBA00000085"/>
    </source>
</evidence>
<dbReference type="GO" id="GO:0000155">
    <property type="term" value="F:phosphorelay sensor kinase activity"/>
    <property type="evidence" value="ECO:0007669"/>
    <property type="project" value="InterPro"/>
</dbReference>
<name>A0AB39E464_9BURK</name>
<evidence type="ECO:0000256" key="5">
    <source>
        <dbReference type="ARBA" id="ARBA00022741"/>
    </source>
</evidence>
<dbReference type="SUPFAM" id="SSF47384">
    <property type="entry name" value="Homodimeric domain of signal transducing histidine kinase"/>
    <property type="match status" value="1"/>
</dbReference>
<dbReference type="InterPro" id="IPR036890">
    <property type="entry name" value="HATPase_C_sf"/>
</dbReference>
<dbReference type="Pfam" id="PF00512">
    <property type="entry name" value="HisKA"/>
    <property type="match status" value="1"/>
</dbReference>
<evidence type="ECO:0000256" key="3">
    <source>
        <dbReference type="ARBA" id="ARBA00022553"/>
    </source>
</evidence>
<dbReference type="EC" id="2.7.13.3" evidence="2"/>
<keyword evidence="6 10" id="KW-0418">Kinase</keyword>
<dbReference type="PANTHER" id="PTHR43065:SF10">
    <property type="entry name" value="PEROXIDE STRESS-ACTIVATED HISTIDINE KINASE MAK3"/>
    <property type="match status" value="1"/>
</dbReference>
<dbReference type="InterPro" id="IPR005467">
    <property type="entry name" value="His_kinase_dom"/>
</dbReference>
<dbReference type="GO" id="GO:0005524">
    <property type="term" value="F:ATP binding"/>
    <property type="evidence" value="ECO:0007669"/>
    <property type="project" value="UniProtKB-KW"/>
</dbReference>
<gene>
    <name evidence="10" type="ORF">ABRY92_03165</name>
</gene>
<comment type="catalytic activity">
    <reaction evidence="1">
        <text>ATP + protein L-histidine = ADP + protein N-phospho-L-histidine.</text>
        <dbReference type="EC" id="2.7.13.3"/>
    </reaction>
</comment>
<keyword evidence="3" id="KW-0597">Phosphoprotein</keyword>